<evidence type="ECO:0000256" key="2">
    <source>
        <dbReference type="ARBA" id="ARBA00007779"/>
    </source>
</evidence>
<feature type="region of interest" description="Disordered" evidence="8">
    <location>
        <begin position="887"/>
        <end position="970"/>
    </location>
</feature>
<keyword evidence="6 9" id="KW-0472">Membrane</keyword>
<evidence type="ECO:0000259" key="12">
    <source>
        <dbReference type="Pfam" id="PF14703"/>
    </source>
</evidence>
<feature type="domain" description="CSC1/OSCA1-like N-terminal transmembrane" evidence="11">
    <location>
        <begin position="21"/>
        <end position="171"/>
    </location>
</feature>
<reference evidence="14" key="2">
    <citation type="submission" date="2015-01" db="EMBL/GenBank/DDBJ databases">
        <title>Evolutionary Origins and Diversification of the Mycorrhizal Mutualists.</title>
        <authorList>
            <consortium name="DOE Joint Genome Institute"/>
            <consortium name="Mycorrhizal Genomics Consortium"/>
            <person name="Kohler A."/>
            <person name="Kuo A."/>
            <person name="Nagy L.G."/>
            <person name="Floudas D."/>
            <person name="Copeland A."/>
            <person name="Barry K.W."/>
            <person name="Cichocki N."/>
            <person name="Veneault-Fourrey C."/>
            <person name="LaButti K."/>
            <person name="Lindquist E.A."/>
            <person name="Lipzen A."/>
            <person name="Lundell T."/>
            <person name="Morin E."/>
            <person name="Murat C."/>
            <person name="Riley R."/>
            <person name="Ohm R."/>
            <person name="Sun H."/>
            <person name="Tunlid A."/>
            <person name="Henrissat B."/>
            <person name="Grigoriev I.V."/>
            <person name="Hibbett D.S."/>
            <person name="Martin F."/>
        </authorList>
    </citation>
    <scope>NUCLEOTIDE SEQUENCE [LARGE SCALE GENOMIC DNA]</scope>
    <source>
        <strain evidence="14">Foug A</strain>
    </source>
</reference>
<evidence type="ECO:0000256" key="6">
    <source>
        <dbReference type="ARBA" id="ARBA00023136"/>
    </source>
</evidence>
<feature type="transmembrane region" description="Helical" evidence="9">
    <location>
        <begin position="106"/>
        <end position="127"/>
    </location>
</feature>
<keyword evidence="3" id="KW-0813">Transport</keyword>
<dbReference type="AlphaFoldDB" id="A0A0C3DTM8"/>
<feature type="domain" description="CSC1/OSCA1-like cytosolic" evidence="12">
    <location>
        <begin position="195"/>
        <end position="358"/>
    </location>
</feature>
<feature type="transmembrane region" description="Helical" evidence="9">
    <location>
        <begin position="424"/>
        <end position="448"/>
    </location>
</feature>
<feature type="region of interest" description="Disordered" evidence="8">
    <location>
        <begin position="822"/>
        <end position="848"/>
    </location>
</feature>
<dbReference type="PANTHER" id="PTHR13018:SF149">
    <property type="entry name" value="DOMAIN PROTEIN, PUTATIVE (AFU_ORTHOLOGUE AFUA_3G11660)-RELATED"/>
    <property type="match status" value="1"/>
</dbReference>
<dbReference type="GO" id="GO:0005886">
    <property type="term" value="C:plasma membrane"/>
    <property type="evidence" value="ECO:0007669"/>
    <property type="project" value="TreeGrafter"/>
</dbReference>
<proteinExistence type="inferred from homology"/>
<dbReference type="STRING" id="1036808.A0A0C3DTM8"/>
<keyword evidence="4 9" id="KW-0812">Transmembrane</keyword>
<dbReference type="FunCoup" id="A0A0C3DTM8">
    <property type="interactions" value="49"/>
</dbReference>
<evidence type="ECO:0000313" key="13">
    <source>
        <dbReference type="EMBL" id="KIM63980.1"/>
    </source>
</evidence>
<evidence type="ECO:0000256" key="4">
    <source>
        <dbReference type="ARBA" id="ARBA00022692"/>
    </source>
</evidence>
<feature type="transmembrane region" description="Helical" evidence="9">
    <location>
        <begin position="642"/>
        <end position="663"/>
    </location>
</feature>
<dbReference type="Pfam" id="PF02714">
    <property type="entry name" value="RSN1_7TM"/>
    <property type="match status" value="1"/>
</dbReference>
<feature type="coiled-coil region" evidence="7">
    <location>
        <begin position="288"/>
        <end position="315"/>
    </location>
</feature>
<feature type="transmembrane region" description="Helical" evidence="9">
    <location>
        <begin position="669"/>
        <end position="689"/>
    </location>
</feature>
<evidence type="ECO:0000256" key="7">
    <source>
        <dbReference type="SAM" id="Coils"/>
    </source>
</evidence>
<feature type="transmembrane region" description="Helical" evidence="9">
    <location>
        <begin position="147"/>
        <end position="170"/>
    </location>
</feature>
<keyword evidence="14" id="KW-1185">Reference proteome</keyword>
<dbReference type="InterPro" id="IPR003864">
    <property type="entry name" value="CSC1/OSCA1-like_7TM"/>
</dbReference>
<dbReference type="InterPro" id="IPR027815">
    <property type="entry name" value="CSC1/OSCA1-like_cyt"/>
</dbReference>
<comment type="subcellular location">
    <subcellularLocation>
        <location evidence="1">Membrane</location>
        <topology evidence="1">Multi-pass membrane protein</topology>
    </subcellularLocation>
</comment>
<evidence type="ECO:0008006" key="15">
    <source>
        <dbReference type="Google" id="ProtNLM"/>
    </source>
</evidence>
<keyword evidence="5 9" id="KW-1133">Transmembrane helix</keyword>
<dbReference type="PANTHER" id="PTHR13018">
    <property type="entry name" value="PROBABLE MEMBRANE PROTEIN DUF221-RELATED"/>
    <property type="match status" value="1"/>
</dbReference>
<evidence type="ECO:0000256" key="5">
    <source>
        <dbReference type="ARBA" id="ARBA00022989"/>
    </source>
</evidence>
<feature type="transmembrane region" description="Helical" evidence="9">
    <location>
        <begin position="538"/>
        <end position="558"/>
    </location>
</feature>
<dbReference type="Pfam" id="PF14703">
    <property type="entry name" value="PHM7_cyt"/>
    <property type="match status" value="1"/>
</dbReference>
<comment type="similarity">
    <text evidence="2">Belongs to the CSC1 (TC 1.A.17) family.</text>
</comment>
<dbReference type="HOGENOM" id="CLU_009187_0_0_1"/>
<dbReference type="EMBL" id="KN822031">
    <property type="protein sequence ID" value="KIM63980.1"/>
    <property type="molecule type" value="Genomic_DNA"/>
</dbReference>
<evidence type="ECO:0000256" key="8">
    <source>
        <dbReference type="SAM" id="MobiDB-lite"/>
    </source>
</evidence>
<protein>
    <recommendedName>
        <fullName evidence="15">DUF221-domain-containing protein</fullName>
    </recommendedName>
</protein>
<dbReference type="Pfam" id="PF13967">
    <property type="entry name" value="RSN1_TM"/>
    <property type="match status" value="1"/>
</dbReference>
<dbReference type="Proteomes" id="UP000053989">
    <property type="component" value="Unassembled WGS sequence"/>
</dbReference>
<evidence type="ECO:0000256" key="3">
    <source>
        <dbReference type="ARBA" id="ARBA00022448"/>
    </source>
</evidence>
<evidence type="ECO:0000256" key="1">
    <source>
        <dbReference type="ARBA" id="ARBA00004141"/>
    </source>
</evidence>
<reference evidence="13 14" key="1">
    <citation type="submission" date="2014-04" db="EMBL/GenBank/DDBJ databases">
        <authorList>
            <consortium name="DOE Joint Genome Institute"/>
            <person name="Kuo A."/>
            <person name="Kohler A."/>
            <person name="Nagy L.G."/>
            <person name="Floudas D."/>
            <person name="Copeland A."/>
            <person name="Barry K.W."/>
            <person name="Cichocki N."/>
            <person name="Veneault-Fourrey C."/>
            <person name="LaButti K."/>
            <person name="Lindquist E.A."/>
            <person name="Lipzen A."/>
            <person name="Lundell T."/>
            <person name="Morin E."/>
            <person name="Murat C."/>
            <person name="Sun H."/>
            <person name="Tunlid A."/>
            <person name="Henrissat B."/>
            <person name="Grigoriev I.V."/>
            <person name="Hibbett D.S."/>
            <person name="Martin F."/>
            <person name="Nordberg H.P."/>
            <person name="Cantor M.N."/>
            <person name="Hua S.X."/>
        </authorList>
    </citation>
    <scope>NUCLEOTIDE SEQUENCE [LARGE SCALE GENOMIC DNA]</scope>
    <source>
        <strain evidence="13 14">Foug A</strain>
    </source>
</reference>
<evidence type="ECO:0000259" key="10">
    <source>
        <dbReference type="Pfam" id="PF02714"/>
    </source>
</evidence>
<accession>A0A0C3DTM8</accession>
<feature type="transmembrane region" description="Helical" evidence="9">
    <location>
        <begin position="20"/>
        <end position="42"/>
    </location>
</feature>
<sequence length="970" mass="109484">MTNIGQIIDENTSRTLAPAAVASQVALMLVVSIATVVAFNVLRPQNKVIYEPKVKYHVGDKKPPRISDSLLGWLPPLVRTKEPELLDKVGLDAVTFLRFIRMMRSLLATVALLCCVILLPIDVIYNLNHVPSTGRDILSMLTIRDVQGSYLFAHVAMTYLITAVVMAFVWKNWKVMLRLRQEWFRSPEYMQSFYARTLALMHVPKKYQSDEGIRAIFDSANAPYPTTSVHIGRKVGRLPELIEYHNTTVRELEQVLVTYLKGGRIAKERPTIRIGGFLGMGGVKKDAIDFYTAKLQRTEEAIENYRQQIDSRQAENYGFASMAAVPYAHIVANILRKKRLKGTDVSLAPNPKDIIWANMHKSPAEIFQKRVIGFLLMVLVCFFNTIPLFAISILANLSSVSISQVDYISAYVGFLGKWSKASPASFAVISGVLPPAISAFFGFFLPIIMRYLSRFQGALTHSRLDRAVVARYFAFLVISQLVIFTLIGVGFIAAEQVVNEIGEHISFQEIIDNLHTLPKTINATYINQSSYWLTYFPLRGFLTVFDLAQVLNLLWISFKTRILGRTPRDIREWTQPQDFEYAVYYSNFLFMGTVAFVFAPLAPLVALAGAVVFWMSSWVYKYQLMFVFISKVESGGRLWNMVVNRILVSVVLMQLLMVLTIGLQYGFKSFFWLSTVPPILFVIAFKVWLDKTFYYPFLYYMPTEDELRLAKVHSSRADATGNRLERRFGHPALNADLFTPMLHAKMMPLLTDVYKGKIGSDKARLDEYGGRKMDAQVIEGGIRFAGIEQRDLEYDPAMYQRDRGELDWDARSMASTAIFGHNRGDSASAHQKQPYMYPPDGDSGRASPALATYDRYNRQNIRSEIELSELGQSADYLPLLNQQGYAMDARRPPSFPPPPGPPQPGYGPPRPPGVPQGPPRFASPLPYQAPSEGFREAPLHRPYPPPRQGSSHTSNLSQENIAGRGAHRGY</sequence>
<feature type="transmembrane region" description="Helical" evidence="9">
    <location>
        <begin position="371"/>
        <end position="395"/>
    </location>
</feature>
<evidence type="ECO:0000313" key="14">
    <source>
        <dbReference type="Proteomes" id="UP000053989"/>
    </source>
</evidence>
<feature type="transmembrane region" description="Helical" evidence="9">
    <location>
        <begin position="604"/>
        <end position="622"/>
    </location>
</feature>
<dbReference type="OrthoDB" id="2150324at2759"/>
<keyword evidence="7" id="KW-0175">Coiled coil</keyword>
<evidence type="ECO:0000256" key="9">
    <source>
        <dbReference type="SAM" id="Phobius"/>
    </source>
</evidence>
<dbReference type="GO" id="GO:0005227">
    <property type="term" value="F:calcium-activated cation channel activity"/>
    <property type="evidence" value="ECO:0007669"/>
    <property type="project" value="InterPro"/>
</dbReference>
<feature type="compositionally biased region" description="Pro residues" evidence="8">
    <location>
        <begin position="893"/>
        <end position="918"/>
    </location>
</feature>
<dbReference type="InterPro" id="IPR045122">
    <property type="entry name" value="Csc1-like"/>
</dbReference>
<evidence type="ECO:0000259" key="11">
    <source>
        <dbReference type="Pfam" id="PF13967"/>
    </source>
</evidence>
<gene>
    <name evidence="13" type="ORF">SCLCIDRAFT_116419</name>
</gene>
<organism evidence="13 14">
    <name type="scientific">Scleroderma citrinum Foug A</name>
    <dbReference type="NCBI Taxonomy" id="1036808"/>
    <lineage>
        <taxon>Eukaryota</taxon>
        <taxon>Fungi</taxon>
        <taxon>Dikarya</taxon>
        <taxon>Basidiomycota</taxon>
        <taxon>Agaricomycotina</taxon>
        <taxon>Agaricomycetes</taxon>
        <taxon>Agaricomycetidae</taxon>
        <taxon>Boletales</taxon>
        <taxon>Sclerodermatineae</taxon>
        <taxon>Sclerodermataceae</taxon>
        <taxon>Scleroderma</taxon>
    </lineage>
</organism>
<feature type="compositionally biased region" description="Polar residues" evidence="8">
    <location>
        <begin position="948"/>
        <end position="960"/>
    </location>
</feature>
<feature type="domain" description="CSC1/OSCA1-like 7TM region" evidence="10">
    <location>
        <begin position="369"/>
        <end position="660"/>
    </location>
</feature>
<dbReference type="InParanoid" id="A0A0C3DTM8"/>
<feature type="transmembrane region" description="Helical" evidence="9">
    <location>
        <begin position="469"/>
        <end position="494"/>
    </location>
</feature>
<dbReference type="InterPro" id="IPR032880">
    <property type="entry name" value="CSC1/OSCA1-like_N"/>
</dbReference>
<name>A0A0C3DTM8_9AGAM</name>